<dbReference type="RefSeq" id="XP_066079380.1">
    <property type="nucleotide sequence ID" value="XM_066223283.1"/>
</dbReference>
<dbReference type="GeneID" id="91098245"/>
<proteinExistence type="inferred from homology"/>
<feature type="transmembrane region" description="Helical" evidence="8">
    <location>
        <begin position="138"/>
        <end position="159"/>
    </location>
</feature>
<evidence type="ECO:0000256" key="4">
    <source>
        <dbReference type="ARBA" id="ARBA00022989"/>
    </source>
</evidence>
<reference evidence="9 10" key="1">
    <citation type="submission" date="2024-01" db="EMBL/GenBank/DDBJ databases">
        <title>Comparative genomics of Cryptococcus and Kwoniella reveals pathogenesis evolution and contrasting modes of karyotype evolution via chromosome fusion or intercentromeric recombination.</title>
        <authorList>
            <person name="Coelho M.A."/>
            <person name="David-Palma M."/>
            <person name="Shea T."/>
            <person name="Bowers K."/>
            <person name="McGinley-Smith S."/>
            <person name="Mohammad A.W."/>
            <person name="Gnirke A."/>
            <person name="Yurkov A.M."/>
            <person name="Nowrousian M."/>
            <person name="Sun S."/>
            <person name="Cuomo C.A."/>
            <person name="Heitman J."/>
        </authorList>
    </citation>
    <scope>NUCLEOTIDE SEQUENCE [LARGE SCALE GENOMIC DNA]</scope>
    <source>
        <strain evidence="9 10">CBS 6074</strain>
    </source>
</reference>
<comment type="subcellular location">
    <subcellularLocation>
        <location evidence="1">Membrane</location>
        <topology evidence="1">Multi-pass membrane protein</topology>
    </subcellularLocation>
</comment>
<evidence type="ECO:0000313" key="9">
    <source>
        <dbReference type="EMBL" id="WWC92618.1"/>
    </source>
</evidence>
<dbReference type="InterPro" id="IPR023271">
    <property type="entry name" value="Aquaporin-like"/>
</dbReference>
<organism evidence="9 10">
    <name type="scientific">Kwoniella dendrophila CBS 6074</name>
    <dbReference type="NCBI Taxonomy" id="1295534"/>
    <lineage>
        <taxon>Eukaryota</taxon>
        <taxon>Fungi</taxon>
        <taxon>Dikarya</taxon>
        <taxon>Basidiomycota</taxon>
        <taxon>Agaricomycotina</taxon>
        <taxon>Tremellomycetes</taxon>
        <taxon>Tremellales</taxon>
        <taxon>Cryptococcaceae</taxon>
        <taxon>Kwoniella</taxon>
    </lineage>
</organism>
<gene>
    <name evidence="9" type="ORF">L201_007577</name>
</gene>
<dbReference type="InterPro" id="IPR000425">
    <property type="entry name" value="MIP"/>
</dbReference>
<dbReference type="GO" id="GO:0015250">
    <property type="term" value="F:water channel activity"/>
    <property type="evidence" value="ECO:0007669"/>
    <property type="project" value="TreeGrafter"/>
</dbReference>
<evidence type="ECO:0000256" key="3">
    <source>
        <dbReference type="ARBA" id="ARBA00022692"/>
    </source>
</evidence>
<accession>A0AAX4K622</accession>
<feature type="transmembrane region" description="Helical" evidence="8">
    <location>
        <begin position="250"/>
        <end position="270"/>
    </location>
</feature>
<feature type="transmembrane region" description="Helical" evidence="8">
    <location>
        <begin position="179"/>
        <end position="199"/>
    </location>
</feature>
<evidence type="ECO:0000256" key="2">
    <source>
        <dbReference type="ARBA" id="ARBA00006175"/>
    </source>
</evidence>
<keyword evidence="10" id="KW-1185">Reference proteome</keyword>
<evidence type="ECO:0000256" key="6">
    <source>
        <dbReference type="RuleBase" id="RU000477"/>
    </source>
</evidence>
<keyword evidence="5 8" id="KW-0472">Membrane</keyword>
<evidence type="ECO:0000256" key="8">
    <source>
        <dbReference type="SAM" id="Phobius"/>
    </source>
</evidence>
<dbReference type="Pfam" id="PF00230">
    <property type="entry name" value="MIP"/>
    <property type="match status" value="1"/>
</dbReference>
<dbReference type="SUPFAM" id="SSF81338">
    <property type="entry name" value="Aquaporin-like"/>
    <property type="match status" value="1"/>
</dbReference>
<feature type="transmembrane region" description="Helical" evidence="8">
    <location>
        <begin position="211"/>
        <end position="230"/>
    </location>
</feature>
<dbReference type="Gene3D" id="1.20.1080.10">
    <property type="entry name" value="Glycerol uptake facilitator protein"/>
    <property type="match status" value="1"/>
</dbReference>
<protein>
    <recommendedName>
        <fullName evidence="11">Aquaporin rerated protein, other eukaryote</fullName>
    </recommendedName>
</protein>
<name>A0AAX4K622_9TREE</name>
<dbReference type="GO" id="GO:0005886">
    <property type="term" value="C:plasma membrane"/>
    <property type="evidence" value="ECO:0007669"/>
    <property type="project" value="TreeGrafter"/>
</dbReference>
<feature type="transmembrane region" description="Helical" evidence="8">
    <location>
        <begin position="45"/>
        <end position="65"/>
    </location>
</feature>
<dbReference type="PANTHER" id="PTHR19139">
    <property type="entry name" value="AQUAPORIN TRANSPORTER"/>
    <property type="match status" value="1"/>
</dbReference>
<dbReference type="PANTHER" id="PTHR19139:SF199">
    <property type="entry name" value="MIP17260P"/>
    <property type="match status" value="1"/>
</dbReference>
<dbReference type="EMBL" id="CP144108">
    <property type="protein sequence ID" value="WWC92618.1"/>
    <property type="molecule type" value="Genomic_DNA"/>
</dbReference>
<feature type="transmembrane region" description="Helical" evidence="8">
    <location>
        <begin position="111"/>
        <end position="131"/>
    </location>
</feature>
<comment type="similarity">
    <text evidence="2 6">Belongs to the MIP/aquaporin (TC 1.A.8) family.</text>
</comment>
<dbReference type="InterPro" id="IPR034294">
    <property type="entry name" value="Aquaporin_transptr"/>
</dbReference>
<keyword evidence="6" id="KW-0813">Transport</keyword>
<evidence type="ECO:0000256" key="5">
    <source>
        <dbReference type="ARBA" id="ARBA00023136"/>
    </source>
</evidence>
<sequence>MVNALKRLRAYLASIELTYIEKTEDEKLGLFADINKDLIATAGEFIGTIMFFIFSLGSIQTVKAFQKMASNNGEDTQTTASPSADAALALLCYVYSAAAFAISLFATSTIFYRFTGSIFNPSVSLALFLIGAIKPVRFILVSTAQMLGSIVACGILTGLSPISLDVGVQLQNGTSRTKGVFIEAFATAGLILSVLMLAAEKHLFTPFAPMGFAFTLFIIVLYSAPFTGGAVNTARAFGPACFSGFPDYHWIYWLGPTMGSLLATGAYVFLKAVHYWKITPGQDSTGEPIQEDKIGIAAPKPSNPRADSNVSQPSMRSGQTMV</sequence>
<dbReference type="PRINTS" id="PR00783">
    <property type="entry name" value="MINTRINSICP"/>
</dbReference>
<evidence type="ECO:0000256" key="1">
    <source>
        <dbReference type="ARBA" id="ARBA00004141"/>
    </source>
</evidence>
<feature type="transmembrane region" description="Helical" evidence="8">
    <location>
        <begin position="86"/>
        <end position="105"/>
    </location>
</feature>
<evidence type="ECO:0008006" key="11">
    <source>
        <dbReference type="Google" id="ProtNLM"/>
    </source>
</evidence>
<evidence type="ECO:0000313" key="10">
    <source>
        <dbReference type="Proteomes" id="UP001355207"/>
    </source>
</evidence>
<dbReference type="AlphaFoldDB" id="A0AAX4K622"/>
<keyword evidence="4 8" id="KW-1133">Transmembrane helix</keyword>
<dbReference type="Proteomes" id="UP001355207">
    <property type="component" value="Chromosome 11"/>
</dbReference>
<evidence type="ECO:0000256" key="7">
    <source>
        <dbReference type="SAM" id="MobiDB-lite"/>
    </source>
</evidence>
<feature type="region of interest" description="Disordered" evidence="7">
    <location>
        <begin position="295"/>
        <end position="322"/>
    </location>
</feature>
<keyword evidence="3 6" id="KW-0812">Transmembrane</keyword>
<feature type="compositionally biased region" description="Polar residues" evidence="7">
    <location>
        <begin position="305"/>
        <end position="322"/>
    </location>
</feature>